<gene>
    <name evidence="2" type="ORF">BGC07_09605</name>
</gene>
<evidence type="ECO:0008006" key="4">
    <source>
        <dbReference type="Google" id="ProtNLM"/>
    </source>
</evidence>
<comment type="caution">
    <text evidence="2">The sequence shown here is derived from an EMBL/GenBank/DDBJ whole genome shotgun (WGS) entry which is preliminary data.</text>
</comment>
<evidence type="ECO:0000256" key="1">
    <source>
        <dbReference type="SAM" id="Phobius"/>
    </source>
</evidence>
<dbReference type="RefSeq" id="WP_069312917.1">
    <property type="nucleotide sequence ID" value="NZ_MDTU01000001.1"/>
</dbReference>
<name>A0ABX3A639_9GAMM</name>
<accession>A0ABX3A639</accession>
<dbReference type="EMBL" id="MDTU01000001">
    <property type="protein sequence ID" value="ODN43118.1"/>
    <property type="molecule type" value="Genomic_DNA"/>
</dbReference>
<feature type="transmembrane region" description="Helical" evidence="1">
    <location>
        <begin position="20"/>
        <end position="41"/>
    </location>
</feature>
<keyword evidence="1" id="KW-0472">Membrane</keyword>
<evidence type="ECO:0000313" key="3">
    <source>
        <dbReference type="Proteomes" id="UP000094329"/>
    </source>
</evidence>
<protein>
    <recommendedName>
        <fullName evidence="4">Fimbrial assembly protein</fullName>
    </recommendedName>
</protein>
<proteinExistence type="predicted"/>
<dbReference type="InterPro" id="IPR007813">
    <property type="entry name" value="PilN"/>
</dbReference>
<keyword evidence="1" id="KW-1133">Transmembrane helix</keyword>
<sequence>MKNINFLEVKQESVLSSSRFFHSYHFNCFLFLGVVVVCFLFKSEKYRQSIFYVNHKSSVDKKRYDLGLIRAKIKSAEEKLNQLKDLDDESFLSFMSLYEVYKVTPLNVYFNRVSYHDGLINFQGYALDKKSLDSLIKSIRSSKDFTINSINLINKSNIDSRSEFSLLAHWHVK</sequence>
<dbReference type="Pfam" id="PF05137">
    <property type="entry name" value="PilN"/>
    <property type="match status" value="1"/>
</dbReference>
<keyword evidence="3" id="KW-1185">Reference proteome</keyword>
<organism evidence="2 3">
    <name type="scientific">Piscirickettsia litoralis</name>
    <dbReference type="NCBI Taxonomy" id="1891921"/>
    <lineage>
        <taxon>Bacteria</taxon>
        <taxon>Pseudomonadati</taxon>
        <taxon>Pseudomonadota</taxon>
        <taxon>Gammaproteobacteria</taxon>
        <taxon>Thiotrichales</taxon>
        <taxon>Piscirickettsiaceae</taxon>
        <taxon>Piscirickettsia</taxon>
    </lineage>
</organism>
<keyword evidence="1" id="KW-0812">Transmembrane</keyword>
<evidence type="ECO:0000313" key="2">
    <source>
        <dbReference type="EMBL" id="ODN43118.1"/>
    </source>
</evidence>
<dbReference type="Proteomes" id="UP000094329">
    <property type="component" value="Unassembled WGS sequence"/>
</dbReference>
<reference evidence="2 3" key="1">
    <citation type="submission" date="2016-08" db="EMBL/GenBank/DDBJ databases">
        <title>Draft genome sequence of Candidatus Piscirickettsia litoralis, from seawater.</title>
        <authorList>
            <person name="Wan X."/>
            <person name="Lee A.J."/>
            <person name="Hou S."/>
            <person name="Donachie S.P."/>
        </authorList>
    </citation>
    <scope>NUCLEOTIDE SEQUENCE [LARGE SCALE GENOMIC DNA]</scope>
    <source>
        <strain evidence="2 3">Y2</strain>
    </source>
</reference>